<dbReference type="GO" id="GO:0045333">
    <property type="term" value="P:cellular respiration"/>
    <property type="evidence" value="ECO:0007669"/>
    <property type="project" value="UniProtKB-ARBA"/>
</dbReference>
<proteinExistence type="predicted"/>
<organism evidence="3 4">
    <name type="scientific">Novosphingobium flavum</name>
    <dbReference type="NCBI Taxonomy" id="1778672"/>
    <lineage>
        <taxon>Bacteria</taxon>
        <taxon>Pseudomonadati</taxon>
        <taxon>Pseudomonadota</taxon>
        <taxon>Alphaproteobacteria</taxon>
        <taxon>Sphingomonadales</taxon>
        <taxon>Sphingomonadaceae</taxon>
        <taxon>Novosphingobium</taxon>
    </lineage>
</organism>
<keyword evidence="4" id="KW-1185">Reference proteome</keyword>
<evidence type="ECO:0000259" key="2">
    <source>
        <dbReference type="Pfam" id="PF02775"/>
    </source>
</evidence>
<reference evidence="3 4" key="1">
    <citation type="submission" date="2020-08" db="EMBL/GenBank/DDBJ databases">
        <title>The genome sequence of type strain Novosphingobium flavum NBRC 111647.</title>
        <authorList>
            <person name="Liu Y."/>
        </authorList>
    </citation>
    <scope>NUCLEOTIDE SEQUENCE [LARGE SCALE GENOMIC DNA]</scope>
    <source>
        <strain evidence="3 4">NBRC 111647</strain>
    </source>
</reference>
<dbReference type="Pfam" id="PF02775">
    <property type="entry name" value="TPP_enzyme_C"/>
    <property type="match status" value="1"/>
</dbReference>
<dbReference type="GO" id="GO:0044281">
    <property type="term" value="P:small molecule metabolic process"/>
    <property type="evidence" value="ECO:0007669"/>
    <property type="project" value="UniProtKB-ARBA"/>
</dbReference>
<name>A0A7X1FSX0_9SPHN</name>
<sequence length="346" mass="37561">MNDMTPIAVKTTLKDWESDQEVRWCPGCGDYAILKAVQRTLPELGADPANTVFVSGIGCSSRFPYYVESYGFHTIHGRAPAVATGVKLANPELDIWLVTGDGDGMSIGGNHTMHLLRRNLNCQVMLFNNEIYGLTKGQYSPTSREGTSSPTTPLGSVDRPALPCAFALGSGARFIARAYDTGKQLPDVLKAAYYHRGAAFVEIFQNCIVYNKDRFADFTEKAVADSHQLWLKDGEPMLFAKGTKGITLDREALTLKVVDVVDGDWQAAGVITHNVKNKAIAHMLVEMPFGPFPMALGVLFDDARPTYEDAVLGQDAKAREGKVADLGKLLAKGQTWTVSGTAADPI</sequence>
<dbReference type="SUPFAM" id="SSF52518">
    <property type="entry name" value="Thiamin diphosphate-binding fold (THDP-binding)"/>
    <property type="match status" value="1"/>
</dbReference>
<dbReference type="PANTHER" id="PTHR48084:SF4">
    <property type="entry name" value="2-OXOGLUTARATE OXIDOREDUCTASE SUBUNIT KORB"/>
    <property type="match status" value="1"/>
</dbReference>
<dbReference type="CDD" id="cd03375">
    <property type="entry name" value="TPP_OGFOR"/>
    <property type="match status" value="1"/>
</dbReference>
<dbReference type="PANTHER" id="PTHR48084">
    <property type="entry name" value="2-OXOGLUTARATE OXIDOREDUCTASE SUBUNIT KORB-RELATED"/>
    <property type="match status" value="1"/>
</dbReference>
<evidence type="ECO:0000313" key="4">
    <source>
        <dbReference type="Proteomes" id="UP000566813"/>
    </source>
</evidence>
<evidence type="ECO:0000256" key="1">
    <source>
        <dbReference type="ARBA" id="ARBA00023002"/>
    </source>
</evidence>
<dbReference type="InterPro" id="IPR011766">
    <property type="entry name" value="TPP_enzyme_TPP-bd"/>
</dbReference>
<dbReference type="InterPro" id="IPR051457">
    <property type="entry name" value="2-oxoacid:Fd_oxidoreductase"/>
</dbReference>
<feature type="domain" description="Thiamine pyrophosphate enzyme TPP-binding" evidence="2">
    <location>
        <begin position="57"/>
        <end position="203"/>
    </location>
</feature>
<protein>
    <submittedName>
        <fullName evidence="3">2-oxoacid:ferredoxin oxidoreductase subunit beta</fullName>
    </submittedName>
</protein>
<evidence type="ECO:0000313" key="3">
    <source>
        <dbReference type="EMBL" id="MBC2666249.1"/>
    </source>
</evidence>
<accession>A0A7X1FSX0</accession>
<keyword evidence="1" id="KW-0560">Oxidoreductase</keyword>
<dbReference type="EMBL" id="JACLAW010000008">
    <property type="protein sequence ID" value="MBC2666249.1"/>
    <property type="molecule type" value="Genomic_DNA"/>
</dbReference>
<comment type="caution">
    <text evidence="3">The sequence shown here is derived from an EMBL/GenBank/DDBJ whole genome shotgun (WGS) entry which is preliminary data.</text>
</comment>
<dbReference type="GO" id="GO:0016625">
    <property type="term" value="F:oxidoreductase activity, acting on the aldehyde or oxo group of donors, iron-sulfur protein as acceptor"/>
    <property type="evidence" value="ECO:0007669"/>
    <property type="project" value="UniProtKB-ARBA"/>
</dbReference>
<dbReference type="AlphaFoldDB" id="A0A7X1FSX0"/>
<dbReference type="Gene3D" id="3.40.50.970">
    <property type="match status" value="1"/>
</dbReference>
<dbReference type="Proteomes" id="UP000566813">
    <property type="component" value="Unassembled WGS sequence"/>
</dbReference>
<gene>
    <name evidence="3" type="ORF">H7F51_12040</name>
</gene>
<dbReference type="RefSeq" id="WP_185664544.1">
    <property type="nucleotide sequence ID" value="NZ_JACLAW010000008.1"/>
</dbReference>
<dbReference type="GO" id="GO:0030976">
    <property type="term" value="F:thiamine pyrophosphate binding"/>
    <property type="evidence" value="ECO:0007669"/>
    <property type="project" value="InterPro"/>
</dbReference>
<dbReference type="InterPro" id="IPR029061">
    <property type="entry name" value="THDP-binding"/>
</dbReference>